<name>A0A9P5SKE2_9FUNG</name>
<evidence type="ECO:0000313" key="17">
    <source>
        <dbReference type="EMBL" id="KAF9330037.1"/>
    </source>
</evidence>
<evidence type="ECO:0000259" key="16">
    <source>
        <dbReference type="Pfam" id="PF01764"/>
    </source>
</evidence>
<feature type="compositionally biased region" description="Basic and acidic residues" evidence="15">
    <location>
        <begin position="373"/>
        <end position="395"/>
    </location>
</feature>
<reference evidence="17" key="1">
    <citation type="journal article" date="2020" name="Fungal Divers.">
        <title>Resolving the Mortierellaceae phylogeny through synthesis of multi-gene phylogenetics and phylogenomics.</title>
        <authorList>
            <person name="Vandepol N."/>
            <person name="Liber J."/>
            <person name="Desiro A."/>
            <person name="Na H."/>
            <person name="Kennedy M."/>
            <person name="Barry K."/>
            <person name="Grigoriev I.V."/>
            <person name="Miller A.N."/>
            <person name="O'Donnell K."/>
            <person name="Stajich J.E."/>
            <person name="Bonito G."/>
        </authorList>
    </citation>
    <scope>NUCLEOTIDE SEQUENCE</scope>
    <source>
        <strain evidence="17">NVP1</strain>
    </source>
</reference>
<proteinExistence type="predicted"/>
<feature type="compositionally biased region" description="Low complexity" evidence="15">
    <location>
        <begin position="409"/>
        <end position="420"/>
    </location>
</feature>
<feature type="region of interest" description="Disordered" evidence="15">
    <location>
        <begin position="361"/>
        <end position="578"/>
    </location>
</feature>
<evidence type="ECO:0000256" key="9">
    <source>
        <dbReference type="ARBA" id="ARBA00022963"/>
    </source>
</evidence>
<feature type="compositionally biased region" description="Low complexity" evidence="15">
    <location>
        <begin position="650"/>
        <end position="664"/>
    </location>
</feature>
<dbReference type="GO" id="GO:0016298">
    <property type="term" value="F:lipase activity"/>
    <property type="evidence" value="ECO:0007669"/>
    <property type="project" value="TreeGrafter"/>
</dbReference>
<feature type="compositionally biased region" description="Basic and acidic residues" evidence="15">
    <location>
        <begin position="479"/>
        <end position="521"/>
    </location>
</feature>
<dbReference type="EC" id="3.1.1.116" evidence="14"/>
<keyword evidence="11" id="KW-0443">Lipid metabolism</keyword>
<dbReference type="CDD" id="cd00519">
    <property type="entry name" value="Lipase_3"/>
    <property type="match status" value="1"/>
</dbReference>
<evidence type="ECO:0000256" key="10">
    <source>
        <dbReference type="ARBA" id="ARBA00022989"/>
    </source>
</evidence>
<dbReference type="Pfam" id="PF01764">
    <property type="entry name" value="Lipase_3"/>
    <property type="match status" value="1"/>
</dbReference>
<evidence type="ECO:0000256" key="14">
    <source>
        <dbReference type="ARBA" id="ARBA00026104"/>
    </source>
</evidence>
<keyword evidence="12" id="KW-0472">Membrane</keyword>
<organism evidence="17 18">
    <name type="scientific">Podila minutissima</name>
    <dbReference type="NCBI Taxonomy" id="64525"/>
    <lineage>
        <taxon>Eukaryota</taxon>
        <taxon>Fungi</taxon>
        <taxon>Fungi incertae sedis</taxon>
        <taxon>Mucoromycota</taxon>
        <taxon>Mortierellomycotina</taxon>
        <taxon>Mortierellomycetes</taxon>
        <taxon>Mortierellales</taxon>
        <taxon>Mortierellaceae</taxon>
        <taxon>Podila</taxon>
    </lineage>
</organism>
<dbReference type="Gene3D" id="3.40.50.1820">
    <property type="entry name" value="alpha/beta hydrolase"/>
    <property type="match status" value="1"/>
</dbReference>
<feature type="region of interest" description="Disordered" evidence="15">
    <location>
        <begin position="738"/>
        <end position="792"/>
    </location>
</feature>
<dbReference type="GO" id="GO:0046340">
    <property type="term" value="P:diacylglycerol catabolic process"/>
    <property type="evidence" value="ECO:0007669"/>
    <property type="project" value="TreeGrafter"/>
</dbReference>
<evidence type="ECO:0000256" key="15">
    <source>
        <dbReference type="SAM" id="MobiDB-lite"/>
    </source>
</evidence>
<dbReference type="InterPro" id="IPR002921">
    <property type="entry name" value="Fungal_lipase-type"/>
</dbReference>
<evidence type="ECO:0000256" key="13">
    <source>
        <dbReference type="ARBA" id="ARBA00024531"/>
    </source>
</evidence>
<dbReference type="AlphaFoldDB" id="A0A9P5SKE2"/>
<feature type="compositionally biased region" description="Polar residues" evidence="15">
    <location>
        <begin position="568"/>
        <end position="577"/>
    </location>
</feature>
<evidence type="ECO:0000256" key="12">
    <source>
        <dbReference type="ARBA" id="ARBA00023136"/>
    </source>
</evidence>
<keyword evidence="3" id="KW-1003">Cell membrane</keyword>
<feature type="domain" description="Fungal lipase-type" evidence="16">
    <location>
        <begin position="84"/>
        <end position="221"/>
    </location>
</feature>
<comment type="subcellular location">
    <subcellularLocation>
        <location evidence="2">Cell membrane</location>
        <topology evidence="2">Multi-pass membrane protein</topology>
    </subcellularLocation>
</comment>
<evidence type="ECO:0000256" key="2">
    <source>
        <dbReference type="ARBA" id="ARBA00004651"/>
    </source>
</evidence>
<evidence type="ECO:0000313" key="18">
    <source>
        <dbReference type="Proteomes" id="UP000696485"/>
    </source>
</evidence>
<dbReference type="PANTHER" id="PTHR45792">
    <property type="entry name" value="DIACYLGLYCEROL LIPASE HOMOLOG-RELATED"/>
    <property type="match status" value="1"/>
</dbReference>
<dbReference type="InterPro" id="IPR029058">
    <property type="entry name" value="AB_hydrolase_fold"/>
</dbReference>
<feature type="compositionally biased region" description="Basic and acidic residues" evidence="15">
    <location>
        <begin position="602"/>
        <end position="619"/>
    </location>
</feature>
<evidence type="ECO:0000256" key="7">
    <source>
        <dbReference type="ARBA" id="ARBA00022801"/>
    </source>
</evidence>
<keyword evidence="18" id="KW-1185">Reference proteome</keyword>
<keyword evidence="10" id="KW-1133">Transmembrane helix</keyword>
<comment type="catalytic activity">
    <reaction evidence="13">
        <text>a 1,2-diacyl-sn-glycerol + H2O = a 2-acylglycerol + a fatty acid + H(+)</text>
        <dbReference type="Rhea" id="RHEA:33275"/>
        <dbReference type="ChEBI" id="CHEBI:15377"/>
        <dbReference type="ChEBI" id="CHEBI:15378"/>
        <dbReference type="ChEBI" id="CHEBI:17389"/>
        <dbReference type="ChEBI" id="CHEBI:17815"/>
        <dbReference type="ChEBI" id="CHEBI:28868"/>
        <dbReference type="EC" id="3.1.1.116"/>
    </reaction>
    <physiologicalReaction direction="left-to-right" evidence="13">
        <dbReference type="Rhea" id="RHEA:33276"/>
    </physiologicalReaction>
</comment>
<keyword evidence="4" id="KW-0597">Phosphoprotein</keyword>
<dbReference type="GO" id="GO:0019369">
    <property type="term" value="P:arachidonate metabolic process"/>
    <property type="evidence" value="ECO:0007669"/>
    <property type="project" value="TreeGrafter"/>
</dbReference>
<evidence type="ECO:0000256" key="5">
    <source>
        <dbReference type="ARBA" id="ARBA00022692"/>
    </source>
</evidence>
<feature type="compositionally biased region" description="Low complexity" evidence="15">
    <location>
        <begin position="746"/>
        <end position="768"/>
    </location>
</feature>
<keyword evidence="5" id="KW-0812">Transmembrane</keyword>
<keyword evidence="6" id="KW-0479">Metal-binding</keyword>
<protein>
    <recommendedName>
        <fullName evidence="14">sn-1-specific diacylglycerol lipase</fullName>
        <ecNumber evidence="14">3.1.1.116</ecNumber>
    </recommendedName>
</protein>
<evidence type="ECO:0000256" key="11">
    <source>
        <dbReference type="ARBA" id="ARBA00023098"/>
    </source>
</evidence>
<dbReference type="EMBL" id="JAAAUY010000427">
    <property type="protein sequence ID" value="KAF9330037.1"/>
    <property type="molecule type" value="Genomic_DNA"/>
</dbReference>
<dbReference type="Proteomes" id="UP000696485">
    <property type="component" value="Unassembled WGS sequence"/>
</dbReference>
<evidence type="ECO:0000256" key="8">
    <source>
        <dbReference type="ARBA" id="ARBA00022837"/>
    </source>
</evidence>
<accession>A0A9P5SKE2</accession>
<feature type="region of interest" description="Disordered" evidence="15">
    <location>
        <begin position="593"/>
        <end position="720"/>
    </location>
</feature>
<evidence type="ECO:0000256" key="1">
    <source>
        <dbReference type="ARBA" id="ARBA00001913"/>
    </source>
</evidence>
<sequence length="792" mass="88719">MLEQARHFVRLAIASYGSLPWVYFGYSFKVAPLNFIRFNSDRKNVIDYFQLKKEDMVVWHFDKRTALVPSYYIIRDPKYNTLCIIIRGTFSITDAMTDLVCEYYPYKGGLVHKGIMDNARFVLERSGKDIEAAIKKFNLRSIYCLGHSLGAGSASLLCSLLQDHFANYIIPATSRTKQQRLEIRAQLFAPPPVCTPDLAEAWETTQTAFINEDDIICRLSYGNALDLKELIKVAAHASVDPAYDGLSARDKTEQILRVVAQAQKDNCEEQDIPRLVVGGKIIYLHKTSEATPVIPREVSLEKGGGGVPERNARLSHSKRKEIRLEYSDRAHFAAIPLRANWLWHHFPQQYDSRVERALAWAKGHQAKQPKPANMDDKQKMMLKHQQEQRELDEHPLPQLPFNPQADFYPSTSSTDPRSSSALKSVNAAPSAPSPFGPAFAAPHNLPHVDSPTPSSPSSFSSSSSSREIEKAAKAQSKLARSESKAIAREVKHQAKEVEKELRHQAKRLSKELKHQVKEAVKTLKNSMSSSSSYSSSSSHCDQGSCSSSRSMPSKHSKPSIPSIPSAHKGSSTSSSPVVHQEYLDAQLAYSQQCAQKQQQYAQDKKSYRQAKHEYRDQKRQLRQAHRAERRQRRPPLVLLPTRIVGKVVRSMSQSAHHSQQQQQSRVTVAPPPLAQPYNPQLYPRRLEHPQHSQSPQYPTPQGYMPPNSPLNAPPNAQGNKTIAAQDPMLVYSVGNMSLNPLASSFSAPRPATLTPTPSAPPMATTSRPDLVQEEEEDNSVPPPPYEATESRR</sequence>
<keyword evidence="8" id="KW-0106">Calcium</keyword>
<comment type="caution">
    <text evidence="17">The sequence shown here is derived from an EMBL/GenBank/DDBJ whole genome shotgun (WGS) entry which is preliminary data.</text>
</comment>
<keyword evidence="9" id="KW-0442">Lipid degradation</keyword>
<gene>
    <name evidence="17" type="ORF">BG006_006970</name>
</gene>
<feature type="compositionally biased region" description="Low complexity" evidence="15">
    <location>
        <begin position="526"/>
        <end position="551"/>
    </location>
</feature>
<dbReference type="PANTHER" id="PTHR45792:SF8">
    <property type="entry name" value="DIACYLGLYCEROL LIPASE-ALPHA"/>
    <property type="match status" value="1"/>
</dbReference>
<dbReference type="GO" id="GO:0046872">
    <property type="term" value="F:metal ion binding"/>
    <property type="evidence" value="ECO:0007669"/>
    <property type="project" value="UniProtKB-KW"/>
</dbReference>
<feature type="compositionally biased region" description="Low complexity" evidence="15">
    <location>
        <begin position="450"/>
        <end position="465"/>
    </location>
</feature>
<keyword evidence="7" id="KW-0378">Hydrolase</keyword>
<evidence type="ECO:0000256" key="6">
    <source>
        <dbReference type="ARBA" id="ARBA00022723"/>
    </source>
</evidence>
<dbReference type="GO" id="GO:0005886">
    <property type="term" value="C:plasma membrane"/>
    <property type="evidence" value="ECO:0007669"/>
    <property type="project" value="UniProtKB-SubCell"/>
</dbReference>
<feature type="compositionally biased region" description="Basic residues" evidence="15">
    <location>
        <begin position="620"/>
        <end position="633"/>
    </location>
</feature>
<evidence type="ECO:0000256" key="3">
    <source>
        <dbReference type="ARBA" id="ARBA00022475"/>
    </source>
</evidence>
<evidence type="ECO:0000256" key="4">
    <source>
        <dbReference type="ARBA" id="ARBA00022553"/>
    </source>
</evidence>
<dbReference type="InterPro" id="IPR052214">
    <property type="entry name" value="DAG_Lipase-Related"/>
</dbReference>
<comment type="cofactor">
    <cofactor evidence="1">
        <name>Ca(2+)</name>
        <dbReference type="ChEBI" id="CHEBI:29108"/>
    </cofactor>
</comment>
<dbReference type="SUPFAM" id="SSF53474">
    <property type="entry name" value="alpha/beta-Hydrolases"/>
    <property type="match status" value="1"/>
</dbReference>